<keyword evidence="1" id="KW-0805">Transcription regulation</keyword>
<dbReference type="InterPro" id="IPR018060">
    <property type="entry name" value="HTH_AraC"/>
</dbReference>
<keyword evidence="3" id="KW-0804">Transcription</keyword>
<accession>A0ABS3C1T2</accession>
<dbReference type="PANTHER" id="PTHR43280">
    <property type="entry name" value="ARAC-FAMILY TRANSCRIPTIONAL REGULATOR"/>
    <property type="match status" value="1"/>
</dbReference>
<evidence type="ECO:0000256" key="1">
    <source>
        <dbReference type="ARBA" id="ARBA00023015"/>
    </source>
</evidence>
<dbReference type="SMART" id="SM00342">
    <property type="entry name" value="HTH_ARAC"/>
    <property type="match status" value="1"/>
</dbReference>
<protein>
    <submittedName>
        <fullName evidence="5">Helix-turn-helix transcriptional regulator</fullName>
    </submittedName>
</protein>
<dbReference type="Pfam" id="PF12833">
    <property type="entry name" value="HTH_18"/>
    <property type="match status" value="1"/>
</dbReference>
<dbReference type="SUPFAM" id="SSF46689">
    <property type="entry name" value="Homeodomain-like"/>
    <property type="match status" value="1"/>
</dbReference>
<evidence type="ECO:0000259" key="4">
    <source>
        <dbReference type="PROSITE" id="PS01124"/>
    </source>
</evidence>
<dbReference type="EMBL" id="JAFKCT010000002">
    <property type="protein sequence ID" value="MBN7810551.1"/>
    <property type="molecule type" value="Genomic_DNA"/>
</dbReference>
<name>A0ABS3C1T2_9BACT</name>
<gene>
    <name evidence="5" type="ORF">J0A68_06265</name>
</gene>
<proteinExistence type="predicted"/>
<reference evidence="5 6" key="1">
    <citation type="submission" date="2021-03" db="EMBL/GenBank/DDBJ databases">
        <title>novel species isolated from a fishpond in China.</title>
        <authorList>
            <person name="Lu H."/>
            <person name="Cai Z."/>
        </authorList>
    </citation>
    <scope>NUCLEOTIDE SEQUENCE [LARGE SCALE GENOMIC DNA]</scope>
    <source>
        <strain evidence="5 6">H41</strain>
    </source>
</reference>
<feature type="domain" description="HTH araC/xylS-type" evidence="4">
    <location>
        <begin position="5"/>
        <end position="113"/>
    </location>
</feature>
<dbReference type="Gene3D" id="1.10.10.60">
    <property type="entry name" value="Homeodomain-like"/>
    <property type="match status" value="1"/>
</dbReference>
<evidence type="ECO:0000256" key="2">
    <source>
        <dbReference type="ARBA" id="ARBA00023125"/>
    </source>
</evidence>
<evidence type="ECO:0000313" key="6">
    <source>
        <dbReference type="Proteomes" id="UP000664317"/>
    </source>
</evidence>
<comment type="caution">
    <text evidence="5">The sequence shown here is derived from an EMBL/GenBank/DDBJ whole genome shotgun (WGS) entry which is preliminary data.</text>
</comment>
<dbReference type="PROSITE" id="PS00041">
    <property type="entry name" value="HTH_ARAC_FAMILY_1"/>
    <property type="match status" value="1"/>
</dbReference>
<organism evidence="5 6">
    <name type="scientific">Algoriphagus oliviformis</name>
    <dbReference type="NCBI Taxonomy" id="2811231"/>
    <lineage>
        <taxon>Bacteria</taxon>
        <taxon>Pseudomonadati</taxon>
        <taxon>Bacteroidota</taxon>
        <taxon>Cytophagia</taxon>
        <taxon>Cytophagales</taxon>
        <taxon>Cyclobacteriaceae</taxon>
        <taxon>Algoriphagus</taxon>
    </lineage>
</organism>
<evidence type="ECO:0000256" key="3">
    <source>
        <dbReference type="ARBA" id="ARBA00023163"/>
    </source>
</evidence>
<keyword evidence="2" id="KW-0238">DNA-binding</keyword>
<dbReference type="Proteomes" id="UP000664317">
    <property type="component" value="Unassembled WGS sequence"/>
</dbReference>
<dbReference type="RefSeq" id="WP_206577334.1">
    <property type="nucleotide sequence ID" value="NZ_JAFKCT010000002.1"/>
</dbReference>
<dbReference type="PANTHER" id="PTHR43280:SF29">
    <property type="entry name" value="ARAC-FAMILY TRANSCRIPTIONAL REGULATOR"/>
    <property type="match status" value="1"/>
</dbReference>
<evidence type="ECO:0000313" key="5">
    <source>
        <dbReference type="EMBL" id="MBN7810551.1"/>
    </source>
</evidence>
<sequence length="118" mass="13446">MKDQAKLVEGLNEAFGKDSLYLSRDFSLDQLANKLDIEYSKAEELIRQLYGHSFGELLDMYRVDFAKKQIEQGVLENVSLGKLASKSGFDSQPTFASVFQKETGVLPTEYRNTKLREE</sequence>
<dbReference type="PROSITE" id="PS01124">
    <property type="entry name" value="HTH_ARAC_FAMILY_2"/>
    <property type="match status" value="1"/>
</dbReference>
<dbReference type="InterPro" id="IPR009057">
    <property type="entry name" value="Homeodomain-like_sf"/>
</dbReference>
<dbReference type="InterPro" id="IPR018062">
    <property type="entry name" value="HTH_AraC-typ_CS"/>
</dbReference>
<keyword evidence="6" id="KW-1185">Reference proteome</keyword>